<evidence type="ECO:0000256" key="6">
    <source>
        <dbReference type="ARBA" id="ARBA00034078"/>
    </source>
</evidence>
<accession>A0A0S4L786</accession>
<keyword evidence="3" id="KW-0479">Metal-binding</keyword>
<dbReference type="PANTHER" id="PTHR23426:SF65">
    <property type="entry name" value="FERREDOXIN-2, MITOCHONDRIAL"/>
    <property type="match status" value="1"/>
</dbReference>
<dbReference type="PRINTS" id="PR00355">
    <property type="entry name" value="ADRENODOXIN"/>
</dbReference>
<keyword evidence="9" id="KW-1185">Reference proteome</keyword>
<evidence type="ECO:0000259" key="7">
    <source>
        <dbReference type="PROSITE" id="PS51085"/>
    </source>
</evidence>
<dbReference type="GO" id="GO:0051537">
    <property type="term" value="F:2 iron, 2 sulfur cluster binding"/>
    <property type="evidence" value="ECO:0007669"/>
    <property type="project" value="UniProtKB-KW"/>
</dbReference>
<gene>
    <name evidence="8" type="primary">fdx</name>
    <name evidence="8" type="ORF">COMA1_10641</name>
</gene>
<dbReference type="AlphaFoldDB" id="A0A0S4L786"/>
<dbReference type="GO" id="GO:0009055">
    <property type="term" value="F:electron transfer activity"/>
    <property type="evidence" value="ECO:0007669"/>
    <property type="project" value="TreeGrafter"/>
</dbReference>
<feature type="domain" description="2Fe-2S ferredoxin-type" evidence="7">
    <location>
        <begin position="20"/>
        <end position="130"/>
    </location>
</feature>
<evidence type="ECO:0000313" key="9">
    <source>
        <dbReference type="Proteomes" id="UP000199032"/>
    </source>
</evidence>
<keyword evidence="5" id="KW-0411">Iron-sulfur</keyword>
<dbReference type="Gene3D" id="3.10.20.30">
    <property type="match status" value="1"/>
</dbReference>
<protein>
    <submittedName>
        <fullName evidence="8">(2Fe-2S) ferredoxin</fullName>
    </submittedName>
</protein>
<dbReference type="GO" id="GO:0046872">
    <property type="term" value="F:metal ion binding"/>
    <property type="evidence" value="ECO:0007669"/>
    <property type="project" value="UniProtKB-KW"/>
</dbReference>
<organism evidence="8 9">
    <name type="scientific">Candidatus Nitrospira nitrosa</name>
    <dbReference type="NCBI Taxonomy" id="1742972"/>
    <lineage>
        <taxon>Bacteria</taxon>
        <taxon>Pseudomonadati</taxon>
        <taxon>Nitrospirota</taxon>
        <taxon>Nitrospiria</taxon>
        <taxon>Nitrospirales</taxon>
        <taxon>Nitrospiraceae</taxon>
        <taxon>Nitrospira</taxon>
    </lineage>
</organism>
<dbReference type="SUPFAM" id="SSF54292">
    <property type="entry name" value="2Fe-2S ferredoxin-like"/>
    <property type="match status" value="1"/>
</dbReference>
<dbReference type="PROSITE" id="PS51085">
    <property type="entry name" value="2FE2S_FER_2"/>
    <property type="match status" value="1"/>
</dbReference>
<dbReference type="RefSeq" id="WP_090743585.1">
    <property type="nucleotide sequence ID" value="NZ_CZQA01000001.1"/>
</dbReference>
<dbReference type="InterPro" id="IPR001055">
    <property type="entry name" value="Adrenodoxin-like"/>
</dbReference>
<dbReference type="InterPro" id="IPR012675">
    <property type="entry name" value="Beta-grasp_dom_sf"/>
</dbReference>
<dbReference type="Pfam" id="PF00111">
    <property type="entry name" value="Fer2"/>
    <property type="match status" value="1"/>
</dbReference>
<name>A0A0S4L786_9BACT</name>
<keyword evidence="2" id="KW-0001">2Fe-2S</keyword>
<comment type="similarity">
    <text evidence="1">Belongs to the adrenodoxin/putidaredoxin family.</text>
</comment>
<dbReference type="EMBL" id="CZQA01000001">
    <property type="protein sequence ID" value="CUS32464.1"/>
    <property type="molecule type" value="Genomic_DNA"/>
</dbReference>
<dbReference type="PANTHER" id="PTHR23426">
    <property type="entry name" value="FERREDOXIN/ADRENODOXIN"/>
    <property type="match status" value="1"/>
</dbReference>
<evidence type="ECO:0000256" key="5">
    <source>
        <dbReference type="ARBA" id="ARBA00023014"/>
    </source>
</evidence>
<dbReference type="InterPro" id="IPR001041">
    <property type="entry name" value="2Fe-2S_ferredoxin-type"/>
</dbReference>
<evidence type="ECO:0000256" key="4">
    <source>
        <dbReference type="ARBA" id="ARBA00023004"/>
    </source>
</evidence>
<dbReference type="STRING" id="1742972.COMA1_10641"/>
<dbReference type="Proteomes" id="UP000199032">
    <property type="component" value="Unassembled WGS sequence"/>
</dbReference>
<sequence>MGGTNPYIEKADYELPTASYSVTFIQPSGTSTTVAVDPEKIPYGVTGLPGSILDIAMGHGIDLEHVCGGVCACSTCHVIVKQGLESCNEGTDDEYDQLDEAPMTTLQSRLGCQCVPNGKANIVVEIPAVNKNLVREGH</sequence>
<dbReference type="OrthoDB" id="9799640at2"/>
<dbReference type="InterPro" id="IPR036010">
    <property type="entry name" value="2Fe-2S_ferredoxin-like_sf"/>
</dbReference>
<dbReference type="CDD" id="cd00207">
    <property type="entry name" value="fer2"/>
    <property type="match status" value="1"/>
</dbReference>
<evidence type="ECO:0000256" key="2">
    <source>
        <dbReference type="ARBA" id="ARBA00022714"/>
    </source>
</evidence>
<dbReference type="GO" id="GO:0140647">
    <property type="term" value="P:P450-containing electron transport chain"/>
    <property type="evidence" value="ECO:0007669"/>
    <property type="project" value="InterPro"/>
</dbReference>
<keyword evidence="4" id="KW-0408">Iron</keyword>
<evidence type="ECO:0000256" key="1">
    <source>
        <dbReference type="ARBA" id="ARBA00010914"/>
    </source>
</evidence>
<evidence type="ECO:0000313" key="8">
    <source>
        <dbReference type="EMBL" id="CUS32464.1"/>
    </source>
</evidence>
<reference evidence="8 9" key="1">
    <citation type="submission" date="2015-10" db="EMBL/GenBank/DDBJ databases">
        <authorList>
            <person name="Gilbert D.G."/>
        </authorList>
    </citation>
    <scope>NUCLEOTIDE SEQUENCE [LARGE SCALE GENOMIC DNA]</scope>
    <source>
        <strain evidence="8">COMA1</strain>
    </source>
</reference>
<evidence type="ECO:0000256" key="3">
    <source>
        <dbReference type="ARBA" id="ARBA00022723"/>
    </source>
</evidence>
<comment type="cofactor">
    <cofactor evidence="6">
        <name>[2Fe-2S] cluster</name>
        <dbReference type="ChEBI" id="CHEBI:190135"/>
    </cofactor>
</comment>
<proteinExistence type="inferred from homology"/>